<organism evidence="2">
    <name type="scientific">Arundo donax</name>
    <name type="common">Giant reed</name>
    <name type="synonym">Donax arundinaceus</name>
    <dbReference type="NCBI Taxonomy" id="35708"/>
    <lineage>
        <taxon>Eukaryota</taxon>
        <taxon>Viridiplantae</taxon>
        <taxon>Streptophyta</taxon>
        <taxon>Embryophyta</taxon>
        <taxon>Tracheophyta</taxon>
        <taxon>Spermatophyta</taxon>
        <taxon>Magnoliopsida</taxon>
        <taxon>Liliopsida</taxon>
        <taxon>Poales</taxon>
        <taxon>Poaceae</taxon>
        <taxon>PACMAD clade</taxon>
        <taxon>Arundinoideae</taxon>
        <taxon>Arundineae</taxon>
        <taxon>Arundo</taxon>
    </lineage>
</organism>
<dbReference type="EMBL" id="GBRH01184237">
    <property type="protein sequence ID" value="JAE13659.1"/>
    <property type="molecule type" value="Transcribed_RNA"/>
</dbReference>
<proteinExistence type="predicted"/>
<dbReference type="AlphaFoldDB" id="A0A0A9FR10"/>
<reference evidence="2" key="2">
    <citation type="journal article" date="2015" name="Data Brief">
        <title>Shoot transcriptome of the giant reed, Arundo donax.</title>
        <authorList>
            <person name="Barrero R.A."/>
            <person name="Guerrero F.D."/>
            <person name="Moolhuijzen P."/>
            <person name="Goolsby J.A."/>
            <person name="Tidwell J."/>
            <person name="Bellgard S.E."/>
            <person name="Bellgard M.I."/>
        </authorList>
    </citation>
    <scope>NUCLEOTIDE SEQUENCE</scope>
    <source>
        <tissue evidence="2">Shoot tissue taken approximately 20 cm above the soil surface</tissue>
    </source>
</reference>
<evidence type="ECO:0000313" key="2">
    <source>
        <dbReference type="EMBL" id="JAE13659.1"/>
    </source>
</evidence>
<accession>A0A0A9FR10</accession>
<protein>
    <submittedName>
        <fullName evidence="2">Uncharacterized protein</fullName>
    </submittedName>
</protein>
<name>A0A0A9FR10_ARUDO</name>
<sequence length="92" mass="10105">MATLGGLHHRRRSGMATRTHPTASVMDDVEVLLLHTDKELISRILTMPEGCPLQRRCTIGIMASVKVLCQEKGLARSTLTAITITISATQRH</sequence>
<feature type="region of interest" description="Disordered" evidence="1">
    <location>
        <begin position="1"/>
        <end position="20"/>
    </location>
</feature>
<reference evidence="2" key="1">
    <citation type="submission" date="2014-09" db="EMBL/GenBank/DDBJ databases">
        <authorList>
            <person name="Magalhaes I.L.F."/>
            <person name="Oliveira U."/>
            <person name="Santos F.R."/>
            <person name="Vidigal T.H.D.A."/>
            <person name="Brescovit A.D."/>
            <person name="Santos A.J."/>
        </authorList>
    </citation>
    <scope>NUCLEOTIDE SEQUENCE</scope>
    <source>
        <tissue evidence="2">Shoot tissue taken approximately 20 cm above the soil surface</tissue>
    </source>
</reference>
<evidence type="ECO:0000256" key="1">
    <source>
        <dbReference type="SAM" id="MobiDB-lite"/>
    </source>
</evidence>